<protein>
    <submittedName>
        <fullName evidence="1">Uncharacterized protein</fullName>
    </submittedName>
</protein>
<keyword evidence="2" id="KW-1185">Reference proteome</keyword>
<dbReference type="Proteomes" id="UP000270094">
    <property type="component" value="Unassembled WGS sequence"/>
</dbReference>
<gene>
    <name evidence="1" type="ORF">SVUK_LOCUS4184</name>
</gene>
<evidence type="ECO:0000313" key="1">
    <source>
        <dbReference type="EMBL" id="VDM69186.1"/>
    </source>
</evidence>
<accession>A0A3P7IHW9</accession>
<organism evidence="1 2">
    <name type="scientific">Strongylus vulgaris</name>
    <name type="common">Blood worm</name>
    <dbReference type="NCBI Taxonomy" id="40348"/>
    <lineage>
        <taxon>Eukaryota</taxon>
        <taxon>Metazoa</taxon>
        <taxon>Ecdysozoa</taxon>
        <taxon>Nematoda</taxon>
        <taxon>Chromadorea</taxon>
        <taxon>Rhabditida</taxon>
        <taxon>Rhabditina</taxon>
        <taxon>Rhabditomorpha</taxon>
        <taxon>Strongyloidea</taxon>
        <taxon>Strongylidae</taxon>
        <taxon>Strongylus</taxon>
    </lineage>
</organism>
<sequence>MSGRECAECAREADGRKNGDRCEAVAPGIGNCRVRENAVGRFGNFCKTPQYGITTTNKSFICTLLSCE</sequence>
<proteinExistence type="predicted"/>
<dbReference type="EMBL" id="UYYB01011390">
    <property type="protein sequence ID" value="VDM69186.1"/>
    <property type="molecule type" value="Genomic_DNA"/>
</dbReference>
<evidence type="ECO:0000313" key="2">
    <source>
        <dbReference type="Proteomes" id="UP000270094"/>
    </source>
</evidence>
<dbReference type="AlphaFoldDB" id="A0A3P7IHW9"/>
<name>A0A3P7IHW9_STRVU</name>
<reference evidence="1 2" key="1">
    <citation type="submission" date="2018-11" db="EMBL/GenBank/DDBJ databases">
        <authorList>
            <consortium name="Pathogen Informatics"/>
        </authorList>
    </citation>
    <scope>NUCLEOTIDE SEQUENCE [LARGE SCALE GENOMIC DNA]</scope>
</reference>